<reference evidence="2" key="1">
    <citation type="journal article" date="2024" name="FEMS Microbiol. Lett.">
        <title>Genomic insights into Spiroplasma endosymbionts that induce male-killing and protective phenotypes in the pea aphid.</title>
        <authorList>
            <person name="Arai H."/>
            <person name="Legeai F."/>
            <person name="Kageyama D."/>
            <person name="Sugio A."/>
            <person name="Simon J.C."/>
        </authorList>
    </citation>
    <scope>NUCLEOTIDE SEQUENCE [LARGE SCALE GENOMIC DNA]</scope>
    <source>
        <strain evidence="2">sAp269</strain>
    </source>
</reference>
<sequence>MANISNIDIKIKVTEKNKAFAKFDWITISNLSIIADRNDLSIFPAEINFKWENTDQIIENFKGQLVYELSETKPSLIRLKLKDVEITKIDGYQIISNDINAVILDIKITAKSNSRLFKGEKNIKVNIMIFYTFKGYMNAYSLAMRNNKSDWYISTEVPNSYNSKVYKNGQEIAHLDSQVFSLVAVGNDWYVGTQTDLVKGKIYQNGQ</sequence>
<proteinExistence type="predicted"/>
<keyword evidence="2" id="KW-1185">Reference proteome</keyword>
<dbReference type="EMBL" id="AP028955">
    <property type="protein sequence ID" value="BET38101.1"/>
    <property type="molecule type" value="Genomic_DNA"/>
</dbReference>
<name>A0ABM8JLE2_9MOLU</name>
<protein>
    <submittedName>
        <fullName evidence="1">Uncharacterized protein</fullName>
    </submittedName>
</protein>
<gene>
    <name evidence="1" type="ORF">SAP269_06900</name>
</gene>
<dbReference type="Proteomes" id="UP001473424">
    <property type="component" value="Chromosome"/>
</dbReference>
<organism evidence="1 2">
    <name type="scientific">Spiroplasma ixodetis</name>
    <dbReference type="NCBI Taxonomy" id="2141"/>
    <lineage>
        <taxon>Bacteria</taxon>
        <taxon>Bacillati</taxon>
        <taxon>Mycoplasmatota</taxon>
        <taxon>Mollicutes</taxon>
        <taxon>Entomoplasmatales</taxon>
        <taxon>Spiroplasmataceae</taxon>
        <taxon>Spiroplasma</taxon>
    </lineage>
</organism>
<accession>A0ABM8JLE2</accession>
<evidence type="ECO:0000313" key="1">
    <source>
        <dbReference type="EMBL" id="BET38101.1"/>
    </source>
</evidence>
<dbReference type="RefSeq" id="WP_353306816.1">
    <property type="nucleotide sequence ID" value="NZ_AP028955.1"/>
</dbReference>
<evidence type="ECO:0000313" key="2">
    <source>
        <dbReference type="Proteomes" id="UP001473424"/>
    </source>
</evidence>